<proteinExistence type="predicted"/>
<sequence length="101" mass="11257">GAPLPAYPYKTRVGGSRSYEVPTTRSTLPKGKRCVCQVRFVLVGLGGFDQKCYAYAQDYPSSRKLRGDYFRTTARRGFTAQGPCRGKALSQRIEDAQLRTT</sequence>
<accession>A0A2K3K1P0</accession>
<gene>
    <name evidence="1" type="ORF">L195_g051784</name>
</gene>
<protein>
    <submittedName>
        <fullName evidence="1">Uncharacterized protein</fullName>
    </submittedName>
</protein>
<name>A0A2K3K1P0_TRIPR</name>
<dbReference type="EMBL" id="ASHM01082143">
    <property type="protein sequence ID" value="PNX60160.1"/>
    <property type="molecule type" value="Genomic_DNA"/>
</dbReference>
<evidence type="ECO:0000313" key="1">
    <source>
        <dbReference type="EMBL" id="PNX60160.1"/>
    </source>
</evidence>
<evidence type="ECO:0000313" key="2">
    <source>
        <dbReference type="Proteomes" id="UP000236291"/>
    </source>
</evidence>
<feature type="non-terminal residue" evidence="1">
    <location>
        <position position="1"/>
    </location>
</feature>
<comment type="caution">
    <text evidence="1">The sequence shown here is derived from an EMBL/GenBank/DDBJ whole genome shotgun (WGS) entry which is preliminary data.</text>
</comment>
<dbReference type="AlphaFoldDB" id="A0A2K3K1P0"/>
<reference evidence="1 2" key="2">
    <citation type="journal article" date="2017" name="Front. Plant Sci.">
        <title>Gene Classification and Mining of Molecular Markers Useful in Red Clover (Trifolium pratense) Breeding.</title>
        <authorList>
            <person name="Istvanek J."/>
            <person name="Dluhosova J."/>
            <person name="Dluhos P."/>
            <person name="Patkova L."/>
            <person name="Nedelnik J."/>
            <person name="Repkova J."/>
        </authorList>
    </citation>
    <scope>NUCLEOTIDE SEQUENCE [LARGE SCALE GENOMIC DNA]</scope>
    <source>
        <strain evidence="2">cv. Tatra</strain>
        <tissue evidence="1">Young leaves</tissue>
    </source>
</reference>
<organism evidence="1 2">
    <name type="scientific">Trifolium pratense</name>
    <name type="common">Red clover</name>
    <dbReference type="NCBI Taxonomy" id="57577"/>
    <lineage>
        <taxon>Eukaryota</taxon>
        <taxon>Viridiplantae</taxon>
        <taxon>Streptophyta</taxon>
        <taxon>Embryophyta</taxon>
        <taxon>Tracheophyta</taxon>
        <taxon>Spermatophyta</taxon>
        <taxon>Magnoliopsida</taxon>
        <taxon>eudicotyledons</taxon>
        <taxon>Gunneridae</taxon>
        <taxon>Pentapetalae</taxon>
        <taxon>rosids</taxon>
        <taxon>fabids</taxon>
        <taxon>Fabales</taxon>
        <taxon>Fabaceae</taxon>
        <taxon>Papilionoideae</taxon>
        <taxon>50 kb inversion clade</taxon>
        <taxon>NPAAA clade</taxon>
        <taxon>Hologalegina</taxon>
        <taxon>IRL clade</taxon>
        <taxon>Trifolieae</taxon>
        <taxon>Trifolium</taxon>
    </lineage>
</organism>
<dbReference type="Proteomes" id="UP000236291">
    <property type="component" value="Unassembled WGS sequence"/>
</dbReference>
<reference evidence="1 2" key="1">
    <citation type="journal article" date="2014" name="Am. J. Bot.">
        <title>Genome assembly and annotation for red clover (Trifolium pratense; Fabaceae).</title>
        <authorList>
            <person name="Istvanek J."/>
            <person name="Jaros M."/>
            <person name="Krenek A."/>
            <person name="Repkova J."/>
        </authorList>
    </citation>
    <scope>NUCLEOTIDE SEQUENCE [LARGE SCALE GENOMIC DNA]</scope>
    <source>
        <strain evidence="2">cv. Tatra</strain>
        <tissue evidence="1">Young leaves</tissue>
    </source>
</reference>